<accession>A0AAV9RF44</accession>
<dbReference type="Proteomes" id="UP001311232">
    <property type="component" value="Unassembled WGS sequence"/>
</dbReference>
<organism evidence="1 2">
    <name type="scientific">Crenichthys baileyi</name>
    <name type="common">White River springfish</name>
    <dbReference type="NCBI Taxonomy" id="28760"/>
    <lineage>
        <taxon>Eukaryota</taxon>
        <taxon>Metazoa</taxon>
        <taxon>Chordata</taxon>
        <taxon>Craniata</taxon>
        <taxon>Vertebrata</taxon>
        <taxon>Euteleostomi</taxon>
        <taxon>Actinopterygii</taxon>
        <taxon>Neopterygii</taxon>
        <taxon>Teleostei</taxon>
        <taxon>Neoteleostei</taxon>
        <taxon>Acanthomorphata</taxon>
        <taxon>Ovalentaria</taxon>
        <taxon>Atherinomorphae</taxon>
        <taxon>Cyprinodontiformes</taxon>
        <taxon>Goodeidae</taxon>
        <taxon>Crenichthys</taxon>
    </lineage>
</organism>
<sequence length="81" mass="8801">MERRGTRHTVGSLDGSQCGWHNAGGHLVRYGGRSEYEGVRHKSEARKGGRHRGMYKERTTNTVELLGVLSYSGGGGGNRNG</sequence>
<comment type="caution">
    <text evidence="1">The sequence shown here is derived from an EMBL/GenBank/DDBJ whole genome shotgun (WGS) entry which is preliminary data.</text>
</comment>
<name>A0AAV9RF44_9TELE</name>
<dbReference type="EMBL" id="JAHHUM010002019">
    <property type="protein sequence ID" value="KAK5607611.1"/>
    <property type="molecule type" value="Genomic_DNA"/>
</dbReference>
<gene>
    <name evidence="1" type="ORF">CRENBAI_008418</name>
</gene>
<dbReference type="AlphaFoldDB" id="A0AAV9RF44"/>
<reference evidence="1 2" key="1">
    <citation type="submission" date="2021-06" db="EMBL/GenBank/DDBJ databases">
        <authorList>
            <person name="Palmer J.M."/>
        </authorList>
    </citation>
    <scope>NUCLEOTIDE SEQUENCE [LARGE SCALE GENOMIC DNA]</scope>
    <source>
        <strain evidence="1 2">MEX-2019</strain>
        <tissue evidence="1">Muscle</tissue>
    </source>
</reference>
<protein>
    <submittedName>
        <fullName evidence="1">Uncharacterized protein</fullName>
    </submittedName>
</protein>
<evidence type="ECO:0000313" key="1">
    <source>
        <dbReference type="EMBL" id="KAK5607611.1"/>
    </source>
</evidence>
<proteinExistence type="predicted"/>
<keyword evidence="2" id="KW-1185">Reference proteome</keyword>
<evidence type="ECO:0000313" key="2">
    <source>
        <dbReference type="Proteomes" id="UP001311232"/>
    </source>
</evidence>